<dbReference type="CDD" id="cd11792">
    <property type="entry name" value="SH3_Fut8"/>
    <property type="match status" value="1"/>
</dbReference>
<evidence type="ECO:0000256" key="12">
    <source>
        <dbReference type="ARBA" id="ARBA00023136"/>
    </source>
</evidence>
<dbReference type="OrthoDB" id="2014825at2759"/>
<comment type="similarity">
    <text evidence="19">Belongs to the glycosyltransferase 23 family.</text>
</comment>
<feature type="domain" description="GT23" evidence="22">
    <location>
        <begin position="77"/>
        <end position="359"/>
    </location>
</feature>
<gene>
    <name evidence="23" type="ORF">MHI_LOCUS806439</name>
</gene>
<dbReference type="SMART" id="SM00326">
    <property type="entry name" value="SH3"/>
    <property type="match status" value="1"/>
</dbReference>
<feature type="domain" description="SH3" evidence="21">
    <location>
        <begin position="368"/>
        <end position="429"/>
    </location>
</feature>
<dbReference type="InterPro" id="IPR001452">
    <property type="entry name" value="SH3_domain"/>
</dbReference>
<proteinExistence type="inferred from homology"/>
<evidence type="ECO:0000256" key="19">
    <source>
        <dbReference type="PROSITE-ProRule" id="PRU00992"/>
    </source>
</evidence>
<dbReference type="Gene3D" id="1.10.287.1060">
    <property type="entry name" value="ESAT-6-like"/>
    <property type="match status" value="1"/>
</dbReference>
<protein>
    <recommendedName>
        <fullName evidence="4">Alpha-(1,6)-fucosyltransferase</fullName>
        <ecNumber evidence="3">2.4.1.68</ecNumber>
    </recommendedName>
    <alternativeName>
        <fullName evidence="14">GDP-L-Fuc:N-acetyl-beta-D-glucosaminide alpha1,6-fucosyltransferase</fullName>
    </alternativeName>
    <alternativeName>
        <fullName evidence="16">GDP-fucose--glycoprotein fucosyltransferase</fullName>
    </alternativeName>
    <alternativeName>
        <fullName evidence="15">Glycoprotein 6-alpha-L-fucosyltransferase</fullName>
    </alternativeName>
</protein>
<dbReference type="InterPro" id="IPR035653">
    <property type="entry name" value="Fut8_SH3"/>
</dbReference>
<evidence type="ECO:0000256" key="5">
    <source>
        <dbReference type="ARBA" id="ARBA00022443"/>
    </source>
</evidence>
<feature type="region of interest" description="Important for donor substrate binding" evidence="19">
    <location>
        <begin position="233"/>
        <end position="234"/>
    </location>
</feature>
<evidence type="ECO:0000256" key="4">
    <source>
        <dbReference type="ARBA" id="ARBA00018201"/>
    </source>
</evidence>
<feature type="non-terminal residue" evidence="23">
    <location>
        <position position="588"/>
    </location>
</feature>
<evidence type="ECO:0000256" key="20">
    <source>
        <dbReference type="SAM" id="Phobius"/>
    </source>
</evidence>
<accession>A0A6V7HEW9</accession>
<dbReference type="InterPro" id="IPR045573">
    <property type="entry name" value="Fut8_N_cat"/>
</dbReference>
<evidence type="ECO:0000256" key="2">
    <source>
        <dbReference type="ARBA" id="ARBA00004922"/>
    </source>
</evidence>
<sequence length="588" mass="68864">LSKLRKTIDKLSYEQREKKIQDTLKNVWDHKRSLIIDIDRLMITDGYDEWRKKEAKDLSDLVQKRFRYLQNPSDCNKARKLVCSLNKGCGFGCQIHHITYCFLVAYGTERTLIIRSKGWRYHKDGWESVFKPLSETCVSPIGASHANWPGDSSKQVISLPIVDNVYPKPRFQPPSVPADLAIRLEKLHGHPLVWWVGQVLKYLMRPQEHVKKTLNDAKERLGFKKPIVGIHVRRTDKVGTEAAYHDIDEYMVKVEQYFNELESKPEVKRVFLASDDPKVITTARNRYSNYEIIGDPEIAETASVAKRYSDSSLQGIIIDIHLLSECDYLVCTFSSQVCRVAYELMQTYYPDAYNRFASLDDIYYYGGQNPYPHQAILDHKPRKEGEIELKVGDLIEVFGNHWDGYSKGYNTRTSMTGLFPSFKVKNPVDAVDFPKYPHMHPDSGDKGNHDDFVKINEAYMILSNKQNRHYYDIDLKNDNVHENYDYQRTRCNNHYQYDMQYSTNIKKYFEENRKRAIIFCSFLLITGLFLQVVRVMIWSKANREAALKKSNQILVECETNLKKYENKTFKEKLKIFEKMMAEQFKDDK</sequence>
<dbReference type="Pfam" id="PF14604">
    <property type="entry name" value="SH3_9"/>
    <property type="match status" value="1"/>
</dbReference>
<evidence type="ECO:0000256" key="11">
    <source>
        <dbReference type="ARBA" id="ARBA00023034"/>
    </source>
</evidence>
<feature type="transmembrane region" description="Helical" evidence="20">
    <location>
        <begin position="516"/>
        <end position="537"/>
    </location>
</feature>
<evidence type="ECO:0000259" key="21">
    <source>
        <dbReference type="PROSITE" id="PS50002"/>
    </source>
</evidence>
<dbReference type="FunFam" id="3.40.50.11350:FF:000001">
    <property type="entry name" value="Alpha-(1,6)-fucosyltransferase"/>
    <property type="match status" value="1"/>
</dbReference>
<keyword evidence="12 20" id="KW-0472">Membrane</keyword>
<evidence type="ECO:0000256" key="13">
    <source>
        <dbReference type="ARBA" id="ARBA00023157"/>
    </source>
</evidence>
<evidence type="ECO:0000256" key="9">
    <source>
        <dbReference type="ARBA" id="ARBA00022968"/>
    </source>
</evidence>
<evidence type="ECO:0000256" key="7">
    <source>
        <dbReference type="ARBA" id="ARBA00022679"/>
    </source>
</evidence>
<dbReference type="FunFam" id="2.30.30.40:FF:000070">
    <property type="entry name" value="Alpha-(1,6)-fucosyltransferase"/>
    <property type="match status" value="1"/>
</dbReference>
<dbReference type="GO" id="GO:0006487">
    <property type="term" value="P:protein N-linked glycosylation"/>
    <property type="evidence" value="ECO:0007669"/>
    <property type="project" value="TreeGrafter"/>
</dbReference>
<evidence type="ECO:0000256" key="1">
    <source>
        <dbReference type="ARBA" id="ARBA00004447"/>
    </source>
</evidence>
<dbReference type="CDD" id="cd11300">
    <property type="entry name" value="Fut8_like"/>
    <property type="match status" value="1"/>
</dbReference>
<keyword evidence="6 19" id="KW-0328">Glycosyltransferase</keyword>
<evidence type="ECO:0000256" key="10">
    <source>
        <dbReference type="ARBA" id="ARBA00022989"/>
    </source>
</evidence>
<evidence type="ECO:0000256" key="17">
    <source>
        <dbReference type="ARBA" id="ARBA00093238"/>
    </source>
</evidence>
<evidence type="ECO:0000256" key="14">
    <source>
        <dbReference type="ARBA" id="ARBA00030434"/>
    </source>
</evidence>
<dbReference type="PROSITE" id="PS50002">
    <property type="entry name" value="SH3"/>
    <property type="match status" value="1"/>
</dbReference>
<comment type="pathway">
    <text evidence="2">Protein modification; protein glycosylation.</text>
</comment>
<dbReference type="InterPro" id="IPR036869">
    <property type="entry name" value="J_dom_sf"/>
</dbReference>
<dbReference type="AlphaFoldDB" id="A0A6V7HEW9"/>
<evidence type="ECO:0000313" key="23">
    <source>
        <dbReference type="EMBL" id="CAD1478624.1"/>
    </source>
</evidence>
<comment type="subcellular location">
    <subcellularLocation>
        <location evidence="1">Golgi apparatus</location>
        <location evidence="1">Golgi stack membrane</location>
        <topology evidence="1">Single-pass type II membrane protein</topology>
    </subcellularLocation>
</comment>
<dbReference type="EC" id="2.4.1.68" evidence="3"/>
<keyword evidence="24" id="KW-1185">Reference proteome</keyword>
<dbReference type="Proteomes" id="UP000752696">
    <property type="component" value="Unassembled WGS sequence"/>
</dbReference>
<keyword evidence="7 19" id="KW-0808">Transferase</keyword>
<name>A0A6V7HEW9_9HYME</name>
<keyword evidence="9" id="KW-0735">Signal-anchor</keyword>
<evidence type="ECO:0000313" key="24">
    <source>
        <dbReference type="Proteomes" id="UP000752696"/>
    </source>
</evidence>
<keyword evidence="5 18" id="KW-0728">SH3 domain</keyword>
<dbReference type="Gene3D" id="1.10.287.110">
    <property type="entry name" value="DnaJ domain"/>
    <property type="match status" value="1"/>
</dbReference>
<organism evidence="23 24">
    <name type="scientific">Heterotrigona itama</name>
    <dbReference type="NCBI Taxonomy" id="395501"/>
    <lineage>
        <taxon>Eukaryota</taxon>
        <taxon>Metazoa</taxon>
        <taxon>Ecdysozoa</taxon>
        <taxon>Arthropoda</taxon>
        <taxon>Hexapoda</taxon>
        <taxon>Insecta</taxon>
        <taxon>Pterygota</taxon>
        <taxon>Neoptera</taxon>
        <taxon>Endopterygota</taxon>
        <taxon>Hymenoptera</taxon>
        <taxon>Apocrita</taxon>
        <taxon>Aculeata</taxon>
        <taxon>Apoidea</taxon>
        <taxon>Anthophila</taxon>
        <taxon>Apidae</taxon>
        <taxon>Heterotrigona</taxon>
    </lineage>
</organism>
<keyword evidence="11" id="KW-0333">Golgi apparatus</keyword>
<dbReference type="Gene3D" id="3.40.50.11350">
    <property type="match status" value="1"/>
</dbReference>
<dbReference type="InterPro" id="IPR036028">
    <property type="entry name" value="SH3-like_dom_sf"/>
</dbReference>
<evidence type="ECO:0000256" key="15">
    <source>
        <dbReference type="ARBA" id="ARBA00030648"/>
    </source>
</evidence>
<dbReference type="PANTHER" id="PTHR13132">
    <property type="entry name" value="ALPHA- 1,6 -FUCOSYLTRANSFERASE"/>
    <property type="match status" value="1"/>
</dbReference>
<keyword evidence="10 20" id="KW-1133">Transmembrane helix</keyword>
<evidence type="ECO:0000256" key="3">
    <source>
        <dbReference type="ARBA" id="ARBA00012660"/>
    </source>
</evidence>
<comment type="catalytic activity">
    <reaction evidence="17">
        <text>N(4)-{beta-D-GlcNAc-(1-&gt;2)-alpha-D-Man-(1-&gt;3)-[beta-D-GlcNAc-(1-&gt;2)-alpha-D-Man-(1-&gt;6)]-beta-D-Man-(1-&gt;4)-beta-D-GlcNAc-(1-&gt;4)-beta-D-GlcNAc}-L-asparaginyl-[protein] + GDP-beta-L-fucose = an N(4)-{beta-D-GlcNAc-(1-&gt;2)-alpha-D-Man-(1-&gt;3)-[beta-D-GlcNAc-(1-&gt;2)-alpha-D-Man-(1-&gt;6)]-beta-D-Man-(1-&gt;4)-beta-D-GlcNAc-(1-&gt;4)-[alpha-L-Fuc-(1-&gt;6)]-beta-D-GlcNAc}-L-asparaginyl-[protein] + GDP + H(+)</text>
        <dbReference type="Rhea" id="RHEA:12985"/>
        <dbReference type="Rhea" id="RHEA-COMP:13526"/>
        <dbReference type="Rhea" id="RHEA-COMP:13532"/>
        <dbReference type="ChEBI" id="CHEBI:15378"/>
        <dbReference type="ChEBI" id="CHEBI:57273"/>
        <dbReference type="ChEBI" id="CHEBI:58189"/>
        <dbReference type="ChEBI" id="CHEBI:60651"/>
        <dbReference type="ChEBI" id="CHEBI:137207"/>
        <dbReference type="EC" id="2.4.1.68"/>
    </reaction>
</comment>
<dbReference type="Gene3D" id="2.30.30.40">
    <property type="entry name" value="SH3 Domains"/>
    <property type="match status" value="1"/>
</dbReference>
<evidence type="ECO:0000256" key="8">
    <source>
        <dbReference type="ARBA" id="ARBA00022692"/>
    </source>
</evidence>
<keyword evidence="8 20" id="KW-0812">Transmembrane</keyword>
<dbReference type="GO" id="GO:0032580">
    <property type="term" value="C:Golgi cisterna membrane"/>
    <property type="evidence" value="ECO:0007669"/>
    <property type="project" value="UniProtKB-SubCell"/>
</dbReference>
<evidence type="ECO:0000256" key="18">
    <source>
        <dbReference type="PROSITE-ProRule" id="PRU00192"/>
    </source>
</evidence>
<evidence type="ECO:0000259" key="22">
    <source>
        <dbReference type="PROSITE" id="PS51659"/>
    </source>
</evidence>
<comment type="caution">
    <text evidence="23">The sequence shown here is derived from an EMBL/GenBank/DDBJ whole genome shotgun (WGS) entry which is preliminary data.</text>
</comment>
<evidence type="ECO:0000256" key="6">
    <source>
        <dbReference type="ARBA" id="ARBA00022676"/>
    </source>
</evidence>
<dbReference type="Pfam" id="PF19745">
    <property type="entry name" value="FUT8_N_cat"/>
    <property type="match status" value="1"/>
</dbReference>
<dbReference type="InterPro" id="IPR027350">
    <property type="entry name" value="GT23_dom"/>
</dbReference>
<keyword evidence="13" id="KW-1015">Disulfide bond</keyword>
<dbReference type="PANTHER" id="PTHR13132:SF29">
    <property type="entry name" value="ALPHA-(1,6)-FUCOSYLTRANSFERASE"/>
    <property type="match status" value="1"/>
</dbReference>
<dbReference type="EMBL" id="CAJDYZ010010909">
    <property type="protein sequence ID" value="CAD1478624.1"/>
    <property type="molecule type" value="Genomic_DNA"/>
</dbReference>
<reference evidence="23" key="1">
    <citation type="submission" date="2020-07" db="EMBL/GenBank/DDBJ databases">
        <authorList>
            <person name="Nazaruddin N."/>
        </authorList>
    </citation>
    <scope>NUCLEOTIDE SEQUENCE</scope>
</reference>
<dbReference type="PROSITE" id="PS51659">
    <property type="entry name" value="GT23"/>
    <property type="match status" value="1"/>
</dbReference>
<dbReference type="SUPFAM" id="SSF46565">
    <property type="entry name" value="Chaperone J-domain"/>
    <property type="match status" value="1"/>
</dbReference>
<dbReference type="SUPFAM" id="SSF50044">
    <property type="entry name" value="SH3-domain"/>
    <property type="match status" value="1"/>
</dbReference>
<dbReference type="GO" id="GO:0008424">
    <property type="term" value="F:glycoprotein 6-alpha-L-fucosyltransferase activity"/>
    <property type="evidence" value="ECO:0007669"/>
    <property type="project" value="UniProtKB-EC"/>
</dbReference>
<evidence type="ECO:0000256" key="16">
    <source>
        <dbReference type="ARBA" id="ARBA00032208"/>
    </source>
</evidence>